<accession>A0A1I4XLH7</accession>
<feature type="signal peptide" evidence="1">
    <location>
        <begin position="1"/>
        <end position="20"/>
    </location>
</feature>
<evidence type="ECO:0000256" key="1">
    <source>
        <dbReference type="SAM" id="SignalP"/>
    </source>
</evidence>
<dbReference type="AlphaFoldDB" id="A0A1I4XLH7"/>
<keyword evidence="1" id="KW-0732">Signal</keyword>
<dbReference type="RefSeq" id="WP_090024244.1">
    <property type="nucleotide sequence ID" value="NZ_FOVD01000002.1"/>
</dbReference>
<dbReference type="EMBL" id="FOVD01000002">
    <property type="protein sequence ID" value="SFN26685.1"/>
    <property type="molecule type" value="Genomic_DNA"/>
</dbReference>
<proteinExistence type="predicted"/>
<organism evidence="2 3">
    <name type="scientific">Chryseobacterium oleae</name>
    <dbReference type="NCBI Taxonomy" id="491207"/>
    <lineage>
        <taxon>Bacteria</taxon>
        <taxon>Pseudomonadati</taxon>
        <taxon>Bacteroidota</taxon>
        <taxon>Flavobacteriia</taxon>
        <taxon>Flavobacteriales</taxon>
        <taxon>Weeksellaceae</taxon>
        <taxon>Chryseobacterium group</taxon>
        <taxon>Chryseobacterium</taxon>
    </lineage>
</organism>
<gene>
    <name evidence="2" type="ORF">SAMN05421594_1939</name>
</gene>
<evidence type="ECO:0000313" key="3">
    <source>
        <dbReference type="Proteomes" id="UP000198769"/>
    </source>
</evidence>
<dbReference type="Proteomes" id="UP000198769">
    <property type="component" value="Unassembled WGS sequence"/>
</dbReference>
<name>A0A1I4XLH7_CHROL</name>
<sequence length="307" mass="32273">MKANLAAISLLLGIFSSAQVGVGTNNPSGAFHVDGNKDNAASPTAAQADNDFIITSTGSAALGTTTVDASAKFQINATNKGMLIPRVTLSAPNDGTTIPSPAKGLIVYNTNVTTNMEEGFYTNYGTPALPQWITYQQRDKTAWKLDNVFDVTATAPVDQVVTATTAVNNVNLGLSVTITIPAFTQAKLVTTYSVPMGTTAIATNFGGYYGVRFLKNGAELPAGSRKYTVPAVSSGASSRMASVNATVGDTVVNNTASPVNVTYALNGYVEPTADTATIRFNMWSTVDPNFNWGRGYMSIQMFTKTTL</sequence>
<protein>
    <submittedName>
        <fullName evidence="2">Uncharacterized protein</fullName>
    </submittedName>
</protein>
<evidence type="ECO:0000313" key="2">
    <source>
        <dbReference type="EMBL" id="SFN26685.1"/>
    </source>
</evidence>
<dbReference type="OrthoDB" id="1231337at2"/>
<reference evidence="3" key="1">
    <citation type="submission" date="2016-10" db="EMBL/GenBank/DDBJ databases">
        <authorList>
            <person name="Varghese N."/>
            <person name="Submissions S."/>
        </authorList>
    </citation>
    <scope>NUCLEOTIDE SEQUENCE [LARGE SCALE GENOMIC DNA]</scope>
    <source>
        <strain evidence="3">DSM 25575</strain>
    </source>
</reference>
<feature type="chain" id="PRO_5011676422" evidence="1">
    <location>
        <begin position="21"/>
        <end position="307"/>
    </location>
</feature>
<keyword evidence="3" id="KW-1185">Reference proteome</keyword>